<feature type="region of interest" description="Disordered" evidence="1">
    <location>
        <begin position="39"/>
        <end position="59"/>
    </location>
</feature>
<feature type="compositionally biased region" description="Acidic residues" evidence="1">
    <location>
        <begin position="49"/>
        <end position="59"/>
    </location>
</feature>
<gene>
    <name evidence="2" type="ORF">SAMN05216188_10834</name>
</gene>
<dbReference type="AlphaFoldDB" id="A0A1H9LP83"/>
<dbReference type="Proteomes" id="UP000199352">
    <property type="component" value="Unassembled WGS sequence"/>
</dbReference>
<keyword evidence="3" id="KW-1185">Reference proteome</keyword>
<feature type="compositionally biased region" description="Basic and acidic residues" evidence="1">
    <location>
        <begin position="84"/>
        <end position="95"/>
    </location>
</feature>
<evidence type="ECO:0000313" key="2">
    <source>
        <dbReference type="EMBL" id="SER13244.1"/>
    </source>
</evidence>
<evidence type="ECO:0000313" key="3">
    <source>
        <dbReference type="Proteomes" id="UP000199352"/>
    </source>
</evidence>
<feature type="region of interest" description="Disordered" evidence="1">
    <location>
        <begin position="83"/>
        <end position="103"/>
    </location>
</feature>
<dbReference type="EMBL" id="FOFR01000008">
    <property type="protein sequence ID" value="SER13244.1"/>
    <property type="molecule type" value="Genomic_DNA"/>
</dbReference>
<name>A0A1H9LP83_9PSEU</name>
<protein>
    <submittedName>
        <fullName evidence="2">Uncharacterized protein</fullName>
    </submittedName>
</protein>
<evidence type="ECO:0000256" key="1">
    <source>
        <dbReference type="SAM" id="MobiDB-lite"/>
    </source>
</evidence>
<reference evidence="3" key="1">
    <citation type="submission" date="2016-10" db="EMBL/GenBank/DDBJ databases">
        <authorList>
            <person name="Varghese N."/>
            <person name="Submissions S."/>
        </authorList>
    </citation>
    <scope>NUCLEOTIDE SEQUENCE [LARGE SCALE GENOMIC DNA]</scope>
    <source>
        <strain evidence="3">CGMCC 4.3525</strain>
    </source>
</reference>
<feature type="compositionally biased region" description="Basic and acidic residues" evidence="1">
    <location>
        <begin position="39"/>
        <end position="48"/>
    </location>
</feature>
<proteinExistence type="predicted"/>
<organism evidence="2 3">
    <name type="scientific">Lentzea xinjiangensis</name>
    <dbReference type="NCBI Taxonomy" id="402600"/>
    <lineage>
        <taxon>Bacteria</taxon>
        <taxon>Bacillati</taxon>
        <taxon>Actinomycetota</taxon>
        <taxon>Actinomycetes</taxon>
        <taxon>Pseudonocardiales</taxon>
        <taxon>Pseudonocardiaceae</taxon>
        <taxon>Lentzea</taxon>
    </lineage>
</organism>
<accession>A0A1H9LP83</accession>
<sequence>MARTIRQRRGIIRFLGNIVDDTKDMVDDMLDRARDVEQDLRSTAREALDTDDEDDEEPAADIASLQAALAELSAKVDQLAALRKAADETPRRSGSDEPVPAQP</sequence>